<dbReference type="Pfam" id="PF17259">
    <property type="entry name" value="DUF5325"/>
    <property type="match status" value="1"/>
</dbReference>
<feature type="transmembrane region" description="Helical" evidence="1">
    <location>
        <begin position="7"/>
        <end position="26"/>
    </location>
</feature>
<keyword evidence="1" id="KW-0472">Membrane</keyword>
<organism evidence="2 3">
    <name type="scientific">Salipaludibacillus aurantiacus</name>
    <dbReference type="NCBI Taxonomy" id="1601833"/>
    <lineage>
        <taxon>Bacteria</taxon>
        <taxon>Bacillati</taxon>
        <taxon>Bacillota</taxon>
        <taxon>Bacilli</taxon>
        <taxon>Bacillales</taxon>
        <taxon>Bacillaceae</taxon>
    </lineage>
</organism>
<keyword evidence="1" id="KW-0812">Transmembrane</keyword>
<dbReference type="InterPro" id="IPR035211">
    <property type="entry name" value="DUF5325"/>
</dbReference>
<dbReference type="Proteomes" id="UP000198571">
    <property type="component" value="Unassembled WGS sequence"/>
</dbReference>
<sequence>MRSFDIYYFILAILGTVGMMGIGISFAQTSLLMFLGFLVLSLGSVFAGFKRKKYLHSTN</sequence>
<dbReference type="RefSeq" id="WP_093055606.1">
    <property type="nucleotide sequence ID" value="NZ_FOGT01000022.1"/>
</dbReference>
<evidence type="ECO:0000256" key="1">
    <source>
        <dbReference type="SAM" id="Phobius"/>
    </source>
</evidence>
<dbReference type="AlphaFoldDB" id="A0A1H9X0D3"/>
<protein>
    <submittedName>
        <fullName evidence="2">LPXTG-motif cell wall anchor domain-containing protein</fullName>
    </submittedName>
</protein>
<dbReference type="EMBL" id="FOGT01000022">
    <property type="protein sequence ID" value="SES39549.1"/>
    <property type="molecule type" value="Genomic_DNA"/>
</dbReference>
<dbReference type="NCBIfam" id="TIGR01167">
    <property type="entry name" value="LPXTG_anchor"/>
    <property type="match status" value="1"/>
</dbReference>
<accession>A0A1H9X0D3</accession>
<feature type="transmembrane region" description="Helical" evidence="1">
    <location>
        <begin position="32"/>
        <end position="49"/>
    </location>
</feature>
<name>A0A1H9X0D3_9BACI</name>
<proteinExistence type="predicted"/>
<evidence type="ECO:0000313" key="2">
    <source>
        <dbReference type="EMBL" id="SES39549.1"/>
    </source>
</evidence>
<keyword evidence="1" id="KW-1133">Transmembrane helix</keyword>
<reference evidence="3" key="1">
    <citation type="submission" date="2016-10" db="EMBL/GenBank/DDBJ databases">
        <authorList>
            <person name="Varghese N."/>
            <person name="Submissions S."/>
        </authorList>
    </citation>
    <scope>NUCLEOTIDE SEQUENCE [LARGE SCALE GENOMIC DNA]</scope>
    <source>
        <strain evidence="3">S9</strain>
    </source>
</reference>
<evidence type="ECO:0000313" key="3">
    <source>
        <dbReference type="Proteomes" id="UP000198571"/>
    </source>
</evidence>
<keyword evidence="3" id="KW-1185">Reference proteome</keyword>
<gene>
    <name evidence="2" type="ORF">SAMN05518684_12244</name>
</gene>